<proteinExistence type="predicted"/>
<reference evidence="9" key="1">
    <citation type="journal article" date="2010" name="Nature">
        <title>The Amphimedon queenslandica genome and the evolution of animal complexity.</title>
        <authorList>
            <person name="Srivastava M."/>
            <person name="Simakov O."/>
            <person name="Chapman J."/>
            <person name="Fahey B."/>
            <person name="Gauthier M.E."/>
            <person name="Mitros T."/>
            <person name="Richards G.S."/>
            <person name="Conaco C."/>
            <person name="Dacre M."/>
            <person name="Hellsten U."/>
            <person name="Larroux C."/>
            <person name="Putnam N.H."/>
            <person name="Stanke M."/>
            <person name="Adamska M."/>
            <person name="Darling A."/>
            <person name="Degnan S.M."/>
            <person name="Oakley T.H."/>
            <person name="Plachetzki D.C."/>
            <person name="Zhai Y."/>
            <person name="Adamski M."/>
            <person name="Calcino A."/>
            <person name="Cummins S.F."/>
            <person name="Goodstein D.M."/>
            <person name="Harris C."/>
            <person name="Jackson D.J."/>
            <person name="Leys S.P."/>
            <person name="Shu S."/>
            <person name="Woodcroft B.J."/>
            <person name="Vervoort M."/>
            <person name="Kosik K.S."/>
            <person name="Manning G."/>
            <person name="Degnan B.M."/>
            <person name="Rokhsar D.S."/>
        </authorList>
    </citation>
    <scope>NUCLEOTIDE SEQUENCE [LARGE SCALE GENOMIC DNA]</scope>
</reference>
<sequence length="182" mass="20578">MIHEPLDLVIVIILGSFLAIGLTIDYIQTFYGSIQSEDDIVYGVWPPPPVLKSYAWWCSNVDTLLAVNPSWYSVMAAFSPFIYCPFYVAAIYAFIFEKEWIRIPALMWGWGLLLTMIIVAHEQLYGPHPAKDVTLFFIAYGAYAVMPLVIMGRVAMTPLFPKLTQIKPPSPQQRSGGKKKKN</sequence>
<comment type="subcellular location">
    <subcellularLocation>
        <location evidence="1">Membrane</location>
        <topology evidence="1">Multi-pass membrane protein</topology>
    </subcellularLocation>
</comment>
<protein>
    <recommendedName>
        <fullName evidence="7">EXPERA domain-containing protein</fullName>
    </recommendedName>
</protein>
<feature type="transmembrane region" description="Helical" evidence="6">
    <location>
        <begin position="103"/>
        <end position="121"/>
    </location>
</feature>
<dbReference type="InterPro" id="IPR033118">
    <property type="entry name" value="EXPERA"/>
</dbReference>
<dbReference type="Pfam" id="PF05241">
    <property type="entry name" value="EBP"/>
    <property type="match status" value="1"/>
</dbReference>
<evidence type="ECO:0000256" key="2">
    <source>
        <dbReference type="ARBA" id="ARBA00022692"/>
    </source>
</evidence>
<keyword evidence="4 5" id="KW-0472">Membrane</keyword>
<dbReference type="AlphaFoldDB" id="A0AAN0IZ85"/>
<evidence type="ECO:0000259" key="7">
    <source>
        <dbReference type="PROSITE" id="PS51751"/>
    </source>
</evidence>
<evidence type="ECO:0000256" key="5">
    <source>
        <dbReference type="PROSITE-ProRule" id="PRU01087"/>
    </source>
</evidence>
<evidence type="ECO:0000313" key="8">
    <source>
        <dbReference type="EnsemblMetazoa" id="XP_019850084.1"/>
    </source>
</evidence>
<feature type="transmembrane region" description="Helical" evidence="6">
    <location>
        <begin position="133"/>
        <end position="156"/>
    </location>
</feature>
<feature type="transmembrane region" description="Helical" evidence="6">
    <location>
        <begin position="7"/>
        <end position="27"/>
    </location>
</feature>
<accession>A0AAN0IZ85</accession>
<evidence type="ECO:0000256" key="4">
    <source>
        <dbReference type="ARBA" id="ARBA00023136"/>
    </source>
</evidence>
<evidence type="ECO:0000313" key="9">
    <source>
        <dbReference type="Proteomes" id="UP000007879"/>
    </source>
</evidence>
<dbReference type="Proteomes" id="UP000007879">
    <property type="component" value="Unassembled WGS sequence"/>
</dbReference>
<keyword evidence="3 5" id="KW-1133">Transmembrane helix</keyword>
<evidence type="ECO:0000256" key="1">
    <source>
        <dbReference type="ARBA" id="ARBA00004141"/>
    </source>
</evidence>
<organism evidence="8 9">
    <name type="scientific">Amphimedon queenslandica</name>
    <name type="common">Sponge</name>
    <dbReference type="NCBI Taxonomy" id="400682"/>
    <lineage>
        <taxon>Eukaryota</taxon>
        <taxon>Metazoa</taxon>
        <taxon>Porifera</taxon>
        <taxon>Demospongiae</taxon>
        <taxon>Heteroscleromorpha</taxon>
        <taxon>Haplosclerida</taxon>
        <taxon>Niphatidae</taxon>
        <taxon>Amphimedon</taxon>
    </lineage>
</organism>
<gene>
    <name evidence="8" type="primary">109580930</name>
</gene>
<dbReference type="GO" id="GO:0016020">
    <property type="term" value="C:membrane"/>
    <property type="evidence" value="ECO:0007669"/>
    <property type="project" value="UniProtKB-SubCell"/>
</dbReference>
<keyword evidence="9" id="KW-1185">Reference proteome</keyword>
<evidence type="ECO:0000256" key="6">
    <source>
        <dbReference type="SAM" id="Phobius"/>
    </source>
</evidence>
<name>A0AAN0IZ85_AMPQE</name>
<keyword evidence="2 5" id="KW-0812">Transmembrane</keyword>
<reference evidence="8" key="2">
    <citation type="submission" date="2024-06" db="UniProtKB">
        <authorList>
            <consortium name="EnsemblMetazoa"/>
        </authorList>
    </citation>
    <scope>IDENTIFICATION</scope>
</reference>
<feature type="domain" description="EXPERA" evidence="7">
    <location>
        <begin position="6"/>
        <end position="151"/>
    </location>
</feature>
<evidence type="ECO:0000256" key="3">
    <source>
        <dbReference type="ARBA" id="ARBA00022989"/>
    </source>
</evidence>
<dbReference type="PROSITE" id="PS51751">
    <property type="entry name" value="EXPERA"/>
    <property type="match status" value="1"/>
</dbReference>
<dbReference type="EnsemblMetazoa" id="XM_019994525.1">
    <property type="protein sequence ID" value="XP_019850084.1"/>
    <property type="gene ID" value="LOC109580930"/>
</dbReference>
<feature type="transmembrane region" description="Helical" evidence="6">
    <location>
        <begin position="71"/>
        <end position="96"/>
    </location>
</feature>